<feature type="region of interest" description="Disordered" evidence="1">
    <location>
        <begin position="25"/>
        <end position="52"/>
    </location>
</feature>
<accession>A0A8H6X2E5</accession>
<evidence type="ECO:0000256" key="3">
    <source>
        <dbReference type="SAM" id="SignalP"/>
    </source>
</evidence>
<dbReference type="AlphaFoldDB" id="A0A8H6X2E5"/>
<dbReference type="EMBL" id="JACAZI010000031">
    <property type="protein sequence ID" value="KAF7332947.1"/>
    <property type="molecule type" value="Genomic_DNA"/>
</dbReference>
<keyword evidence="2" id="KW-0812">Transmembrane</keyword>
<feature type="compositionally biased region" description="Low complexity" evidence="1">
    <location>
        <begin position="25"/>
        <end position="39"/>
    </location>
</feature>
<evidence type="ECO:0000313" key="4">
    <source>
        <dbReference type="EMBL" id="KAF7332947.1"/>
    </source>
</evidence>
<feature type="compositionally biased region" description="Low complexity" evidence="1">
    <location>
        <begin position="174"/>
        <end position="183"/>
    </location>
</feature>
<proteinExistence type="predicted"/>
<feature type="signal peptide" evidence="3">
    <location>
        <begin position="1"/>
        <end position="21"/>
    </location>
</feature>
<keyword evidence="2" id="KW-0472">Membrane</keyword>
<keyword evidence="5" id="KW-1185">Reference proteome</keyword>
<gene>
    <name evidence="4" type="ORF">MVEN_02400600</name>
</gene>
<keyword evidence="2" id="KW-1133">Transmembrane helix</keyword>
<evidence type="ECO:0000313" key="5">
    <source>
        <dbReference type="Proteomes" id="UP000620124"/>
    </source>
</evidence>
<feature type="compositionally biased region" description="Low complexity" evidence="1">
    <location>
        <begin position="113"/>
        <end position="123"/>
    </location>
</feature>
<name>A0A8H6X2E5_9AGAR</name>
<sequence>MRTSTAALFLLATLVVQLARGDIINNNNGGSGTTNNNNNNGGGGNIINNNNGAPDPRCQPFATNGAALESSSEGDGLLLCLYDGAGACPYSLTDGSSVAKGLVCPPSLTQDPGSSSASETSASLGGGVSRSASLTTASPSGNAGPSGSASPSGHANSSGHASASDTTNGLPTVSSSSSTEISSPQGISTSLPPLGAASAKKRIPAGAVAGVVVAALLVGLILALLIRRRCLQRRAAERRAMQIRHQTLTISPFELINQRDDSDTIGPVVAASRGHKRKRRDSTATRNGADRCAGKDGGSGRCGEKNSKGFGCVPKFGYAVGEKHASCFDARQGGRGLRS</sequence>
<protein>
    <submittedName>
        <fullName evidence="4">Uncharacterized protein</fullName>
    </submittedName>
</protein>
<organism evidence="4 5">
    <name type="scientific">Mycena venus</name>
    <dbReference type="NCBI Taxonomy" id="2733690"/>
    <lineage>
        <taxon>Eukaryota</taxon>
        <taxon>Fungi</taxon>
        <taxon>Dikarya</taxon>
        <taxon>Basidiomycota</taxon>
        <taxon>Agaricomycotina</taxon>
        <taxon>Agaricomycetes</taxon>
        <taxon>Agaricomycetidae</taxon>
        <taxon>Agaricales</taxon>
        <taxon>Marasmiineae</taxon>
        <taxon>Mycenaceae</taxon>
        <taxon>Mycena</taxon>
    </lineage>
</organism>
<evidence type="ECO:0000256" key="2">
    <source>
        <dbReference type="SAM" id="Phobius"/>
    </source>
</evidence>
<feature type="region of interest" description="Disordered" evidence="1">
    <location>
        <begin position="270"/>
        <end position="302"/>
    </location>
</feature>
<reference evidence="4" key="1">
    <citation type="submission" date="2020-05" db="EMBL/GenBank/DDBJ databases">
        <title>Mycena genomes resolve the evolution of fungal bioluminescence.</title>
        <authorList>
            <person name="Tsai I.J."/>
        </authorList>
    </citation>
    <scope>NUCLEOTIDE SEQUENCE</scope>
    <source>
        <strain evidence="4">CCC161011</strain>
    </source>
</reference>
<feature type="transmembrane region" description="Helical" evidence="2">
    <location>
        <begin position="203"/>
        <end position="226"/>
    </location>
</feature>
<evidence type="ECO:0000256" key="1">
    <source>
        <dbReference type="SAM" id="MobiDB-lite"/>
    </source>
</evidence>
<dbReference type="Proteomes" id="UP000620124">
    <property type="component" value="Unassembled WGS sequence"/>
</dbReference>
<feature type="chain" id="PRO_5034587161" evidence="3">
    <location>
        <begin position="22"/>
        <end position="339"/>
    </location>
</feature>
<feature type="compositionally biased region" description="Low complexity" evidence="1">
    <location>
        <begin position="137"/>
        <end position="164"/>
    </location>
</feature>
<keyword evidence="3" id="KW-0732">Signal</keyword>
<feature type="region of interest" description="Disordered" evidence="1">
    <location>
        <begin position="108"/>
        <end position="187"/>
    </location>
</feature>
<dbReference type="OrthoDB" id="10669539at2759"/>
<comment type="caution">
    <text evidence="4">The sequence shown here is derived from an EMBL/GenBank/DDBJ whole genome shotgun (WGS) entry which is preliminary data.</text>
</comment>